<reference evidence="3" key="1">
    <citation type="submission" date="2019-10" db="EMBL/GenBank/DDBJ databases">
        <authorList>
            <consortium name="DOE Joint Genome Institute"/>
            <person name="Kuo A."/>
            <person name="Miyauchi S."/>
            <person name="Kiss E."/>
            <person name="Drula E."/>
            <person name="Kohler A."/>
            <person name="Sanchez-Garcia M."/>
            <person name="Andreopoulos B."/>
            <person name="Barry K.W."/>
            <person name="Bonito G."/>
            <person name="Buee M."/>
            <person name="Carver A."/>
            <person name="Chen C."/>
            <person name="Cichocki N."/>
            <person name="Clum A."/>
            <person name="Culley D."/>
            <person name="Crous P.W."/>
            <person name="Fauchery L."/>
            <person name="Girlanda M."/>
            <person name="Hayes R."/>
            <person name="Keri Z."/>
            <person name="LaButti K."/>
            <person name="Lipzen A."/>
            <person name="Lombard V."/>
            <person name="Magnuson J."/>
            <person name="Maillard F."/>
            <person name="Morin E."/>
            <person name="Murat C."/>
            <person name="Nolan M."/>
            <person name="Ohm R."/>
            <person name="Pangilinan J."/>
            <person name="Pereira M."/>
            <person name="Perotto S."/>
            <person name="Peter M."/>
            <person name="Riley R."/>
            <person name="Sitrit Y."/>
            <person name="Stielow B."/>
            <person name="Szollosi G."/>
            <person name="Zifcakova L."/>
            <person name="Stursova M."/>
            <person name="Spatafora J.W."/>
            <person name="Tedersoo L."/>
            <person name="Vaario L.-M."/>
            <person name="Yamada A."/>
            <person name="Yan M."/>
            <person name="Wang P."/>
            <person name="Xu J."/>
            <person name="Bruns T."/>
            <person name="Baldrian P."/>
            <person name="Vilgalys R."/>
            <person name="Henrissat B."/>
            <person name="Grigoriev I.V."/>
            <person name="Hibbett D."/>
            <person name="Nagy L.G."/>
            <person name="Martin F.M."/>
        </authorList>
    </citation>
    <scope>NUCLEOTIDE SEQUENCE</scope>
    <source>
        <strain evidence="3">BED1</strain>
    </source>
</reference>
<protein>
    <recommendedName>
        <fullName evidence="2">DUF7702 domain-containing protein</fullName>
    </recommendedName>
</protein>
<sequence length="239" mass="25869">MSLNAQGIISAVTIAIYIPIFLLAIRICSRYGIKQRGWLLLVIFSLIRIVGGALLVAAELIVPAVTGLYIGGYALEASGLSPLLLSTLGLLEIITEGPDGHKQPWRIFRILHVVGTIALILIIVGISSTSPSSQSTANTERRVGVLLFAGLYIILIAVTVAQWANRLQLMKYRKQLLVAVTAALPFLAVRTLYSVLSTFSSSSFGATSTTTSNSDNPLAKFNQFTGEWQIYVIMEVVME</sequence>
<dbReference type="Pfam" id="PF24800">
    <property type="entry name" value="DUF7702"/>
    <property type="match status" value="1"/>
</dbReference>
<dbReference type="AlphaFoldDB" id="A0AAD4GJT5"/>
<comment type="caution">
    <text evidence="3">The sequence shown here is derived from an EMBL/GenBank/DDBJ whole genome shotgun (WGS) entry which is preliminary data.</text>
</comment>
<dbReference type="InterPro" id="IPR036259">
    <property type="entry name" value="MFS_trans_sf"/>
</dbReference>
<name>A0AAD4GJT5_BOLED</name>
<gene>
    <name evidence="3" type="ORF">L210DRAFT_3327686</name>
</gene>
<feature type="transmembrane region" description="Helical" evidence="1">
    <location>
        <begin position="70"/>
        <end position="95"/>
    </location>
</feature>
<reference evidence="3" key="2">
    <citation type="journal article" date="2020" name="Nat. Commun.">
        <title>Large-scale genome sequencing of mycorrhizal fungi provides insights into the early evolution of symbiotic traits.</title>
        <authorList>
            <person name="Miyauchi S."/>
            <person name="Kiss E."/>
            <person name="Kuo A."/>
            <person name="Drula E."/>
            <person name="Kohler A."/>
            <person name="Sanchez-Garcia M."/>
            <person name="Morin E."/>
            <person name="Andreopoulos B."/>
            <person name="Barry K.W."/>
            <person name="Bonito G."/>
            <person name="Buee M."/>
            <person name="Carver A."/>
            <person name="Chen C."/>
            <person name="Cichocki N."/>
            <person name="Clum A."/>
            <person name="Culley D."/>
            <person name="Crous P.W."/>
            <person name="Fauchery L."/>
            <person name="Girlanda M."/>
            <person name="Hayes R.D."/>
            <person name="Keri Z."/>
            <person name="LaButti K."/>
            <person name="Lipzen A."/>
            <person name="Lombard V."/>
            <person name="Magnuson J."/>
            <person name="Maillard F."/>
            <person name="Murat C."/>
            <person name="Nolan M."/>
            <person name="Ohm R.A."/>
            <person name="Pangilinan J."/>
            <person name="Pereira M.F."/>
            <person name="Perotto S."/>
            <person name="Peter M."/>
            <person name="Pfister S."/>
            <person name="Riley R."/>
            <person name="Sitrit Y."/>
            <person name="Stielow J.B."/>
            <person name="Szollosi G."/>
            <person name="Zifcakova L."/>
            <person name="Stursova M."/>
            <person name="Spatafora J.W."/>
            <person name="Tedersoo L."/>
            <person name="Vaario L.M."/>
            <person name="Yamada A."/>
            <person name="Yan M."/>
            <person name="Wang P."/>
            <person name="Xu J."/>
            <person name="Bruns T."/>
            <person name="Baldrian P."/>
            <person name="Vilgalys R."/>
            <person name="Dunand C."/>
            <person name="Henrissat B."/>
            <person name="Grigoriev I.V."/>
            <person name="Hibbett D."/>
            <person name="Nagy L.G."/>
            <person name="Martin F.M."/>
        </authorList>
    </citation>
    <scope>NUCLEOTIDE SEQUENCE</scope>
    <source>
        <strain evidence="3">BED1</strain>
    </source>
</reference>
<keyword evidence="4" id="KW-1185">Reference proteome</keyword>
<feature type="domain" description="DUF7702" evidence="2">
    <location>
        <begin position="4"/>
        <end position="239"/>
    </location>
</feature>
<dbReference type="SUPFAM" id="SSF103473">
    <property type="entry name" value="MFS general substrate transporter"/>
    <property type="match status" value="1"/>
</dbReference>
<feature type="transmembrane region" description="Helical" evidence="1">
    <location>
        <begin position="37"/>
        <end position="58"/>
    </location>
</feature>
<dbReference type="EMBL" id="WHUW01000005">
    <property type="protein sequence ID" value="KAF8446325.1"/>
    <property type="molecule type" value="Genomic_DNA"/>
</dbReference>
<keyword evidence="1" id="KW-0812">Transmembrane</keyword>
<evidence type="ECO:0000256" key="1">
    <source>
        <dbReference type="SAM" id="Phobius"/>
    </source>
</evidence>
<dbReference type="Proteomes" id="UP001194468">
    <property type="component" value="Unassembled WGS sequence"/>
</dbReference>
<accession>A0AAD4GJT5</accession>
<dbReference type="InterPro" id="IPR056119">
    <property type="entry name" value="DUF7702"/>
</dbReference>
<evidence type="ECO:0000259" key="2">
    <source>
        <dbReference type="Pfam" id="PF24800"/>
    </source>
</evidence>
<keyword evidence="1" id="KW-0472">Membrane</keyword>
<organism evidence="3 4">
    <name type="scientific">Boletus edulis BED1</name>
    <dbReference type="NCBI Taxonomy" id="1328754"/>
    <lineage>
        <taxon>Eukaryota</taxon>
        <taxon>Fungi</taxon>
        <taxon>Dikarya</taxon>
        <taxon>Basidiomycota</taxon>
        <taxon>Agaricomycotina</taxon>
        <taxon>Agaricomycetes</taxon>
        <taxon>Agaricomycetidae</taxon>
        <taxon>Boletales</taxon>
        <taxon>Boletineae</taxon>
        <taxon>Boletaceae</taxon>
        <taxon>Boletoideae</taxon>
        <taxon>Boletus</taxon>
    </lineage>
</organism>
<feature type="transmembrane region" description="Helical" evidence="1">
    <location>
        <begin position="176"/>
        <end position="196"/>
    </location>
</feature>
<feature type="transmembrane region" description="Helical" evidence="1">
    <location>
        <begin position="107"/>
        <end position="126"/>
    </location>
</feature>
<proteinExistence type="predicted"/>
<dbReference type="PANTHER" id="PTHR42109:SF2">
    <property type="entry name" value="INTEGRAL MEMBRANE PROTEIN"/>
    <property type="match status" value="1"/>
</dbReference>
<feature type="transmembrane region" description="Helical" evidence="1">
    <location>
        <begin position="146"/>
        <end position="164"/>
    </location>
</feature>
<feature type="transmembrane region" description="Helical" evidence="1">
    <location>
        <begin position="6"/>
        <end position="25"/>
    </location>
</feature>
<feature type="non-terminal residue" evidence="3">
    <location>
        <position position="1"/>
    </location>
</feature>
<evidence type="ECO:0000313" key="4">
    <source>
        <dbReference type="Proteomes" id="UP001194468"/>
    </source>
</evidence>
<keyword evidence="1" id="KW-1133">Transmembrane helix</keyword>
<dbReference type="PANTHER" id="PTHR42109">
    <property type="entry name" value="UNPLACED GENOMIC SCAFFOLD UM_SCAF_CONTIG_1.265, WHOLE GENOME SHOTGUN SEQUENCE"/>
    <property type="match status" value="1"/>
</dbReference>
<evidence type="ECO:0000313" key="3">
    <source>
        <dbReference type="EMBL" id="KAF8446325.1"/>
    </source>
</evidence>